<dbReference type="GO" id="GO:0008081">
    <property type="term" value="F:phosphoric diester hydrolase activity"/>
    <property type="evidence" value="ECO:0007669"/>
    <property type="project" value="InterPro"/>
</dbReference>
<comment type="caution">
    <text evidence="3">The sequence shown here is derived from an EMBL/GenBank/DDBJ whole genome shotgun (WGS) entry which is preliminary data.</text>
</comment>
<sequence>MSWRNNLLIIAHRGASAYEPENTLTAFRRAVAMGTDAVEFDVRRSKDGVPVVVHDEDLKRIAGVDKRVSDLTLEELKKIKVLGREFIPTLDEVLSEFGNKIPLFVEVKDEGIEDKITESIKVYGVYDNVLIISFNYNVLAKIKETLSRVDVGLLTYRYPLPLSEAVKLKAFALLPRYNIVNPRTVKELHAKNLKVYTWTINDASIALKVISYGVDGFATDNPLIKSYINKQKKLTKLT</sequence>
<dbReference type="SUPFAM" id="SSF51695">
    <property type="entry name" value="PLC-like phosphodiesterases"/>
    <property type="match status" value="1"/>
</dbReference>
<reference evidence="3" key="1">
    <citation type="journal article" date="2020" name="mSystems">
        <title>Genome- and Community-Level Interaction Insights into Carbon Utilization and Element Cycling Functions of Hydrothermarchaeota in Hydrothermal Sediment.</title>
        <authorList>
            <person name="Zhou Z."/>
            <person name="Liu Y."/>
            <person name="Xu W."/>
            <person name="Pan J."/>
            <person name="Luo Z.H."/>
            <person name="Li M."/>
        </authorList>
    </citation>
    <scope>NUCLEOTIDE SEQUENCE [LARGE SCALE GENOMIC DNA]</scope>
    <source>
        <strain evidence="3">SpSt-637</strain>
        <strain evidence="2">SpSt-667</strain>
    </source>
</reference>
<protein>
    <submittedName>
        <fullName evidence="3">Glycerophosphodiester phosphodiesterase</fullName>
    </submittedName>
</protein>
<dbReference type="PANTHER" id="PTHR46211">
    <property type="entry name" value="GLYCEROPHOSPHORYL DIESTER PHOSPHODIESTERASE"/>
    <property type="match status" value="1"/>
</dbReference>
<dbReference type="EMBL" id="DTBD01000013">
    <property type="protein sequence ID" value="HGQ63994.1"/>
    <property type="molecule type" value="Genomic_DNA"/>
</dbReference>
<dbReference type="PROSITE" id="PS50007">
    <property type="entry name" value="PIPLC_X_DOMAIN"/>
    <property type="match status" value="1"/>
</dbReference>
<dbReference type="AlphaFoldDB" id="A0A7C4JIS8"/>
<accession>A0A7C4JIS8</accession>
<evidence type="ECO:0000259" key="1">
    <source>
        <dbReference type="PROSITE" id="PS51704"/>
    </source>
</evidence>
<dbReference type="GO" id="GO:0006629">
    <property type="term" value="P:lipid metabolic process"/>
    <property type="evidence" value="ECO:0007669"/>
    <property type="project" value="InterPro"/>
</dbReference>
<organism evidence="3">
    <name type="scientific">Ignisphaera aggregans</name>
    <dbReference type="NCBI Taxonomy" id="334771"/>
    <lineage>
        <taxon>Archaea</taxon>
        <taxon>Thermoproteota</taxon>
        <taxon>Thermoprotei</taxon>
        <taxon>Desulfurococcales</taxon>
        <taxon>Desulfurococcaceae</taxon>
        <taxon>Ignisphaera</taxon>
    </lineage>
</organism>
<evidence type="ECO:0000313" key="3">
    <source>
        <dbReference type="EMBL" id="HGQ63994.1"/>
    </source>
</evidence>
<dbReference type="Pfam" id="PF03009">
    <property type="entry name" value="GDPD"/>
    <property type="match status" value="1"/>
</dbReference>
<dbReference type="InterPro" id="IPR030395">
    <property type="entry name" value="GP_PDE_dom"/>
</dbReference>
<name>A0A7C4JIS8_9CREN</name>
<dbReference type="Gene3D" id="3.20.20.190">
    <property type="entry name" value="Phosphatidylinositol (PI) phosphodiesterase"/>
    <property type="match status" value="1"/>
</dbReference>
<gene>
    <name evidence="3" type="ORF">ENU08_01965</name>
    <name evidence="2" type="ORF">ENU41_02345</name>
</gene>
<dbReference type="PANTHER" id="PTHR46211:SF14">
    <property type="entry name" value="GLYCEROPHOSPHODIESTER PHOSPHODIESTERASE"/>
    <property type="match status" value="1"/>
</dbReference>
<dbReference type="PROSITE" id="PS51704">
    <property type="entry name" value="GP_PDE"/>
    <property type="match status" value="1"/>
</dbReference>
<dbReference type="InterPro" id="IPR017946">
    <property type="entry name" value="PLC-like_Pdiesterase_TIM-brl"/>
</dbReference>
<dbReference type="EMBL" id="DTCK01000013">
    <property type="protein sequence ID" value="HGQ35504.1"/>
    <property type="molecule type" value="Genomic_DNA"/>
</dbReference>
<feature type="domain" description="GP-PDE" evidence="1">
    <location>
        <begin position="7"/>
        <end position="229"/>
    </location>
</feature>
<proteinExistence type="predicted"/>
<evidence type="ECO:0000313" key="2">
    <source>
        <dbReference type="EMBL" id="HGQ35504.1"/>
    </source>
</evidence>
<dbReference type="CDD" id="cd08556">
    <property type="entry name" value="GDPD"/>
    <property type="match status" value="1"/>
</dbReference>